<dbReference type="AlphaFoldDB" id="A0AAX2M8Y6"/>
<dbReference type="RefSeq" id="WP_076226001.1">
    <property type="nucleotide sequence ID" value="NZ_JBHMEH010000060.1"/>
</dbReference>
<reference evidence="1 2" key="1">
    <citation type="submission" date="2018-06" db="EMBL/GenBank/DDBJ databases">
        <authorList>
            <consortium name="Pathogen Informatics"/>
            <person name="Doyle S."/>
        </authorList>
    </citation>
    <scope>NUCLEOTIDE SEQUENCE [LARGE SCALE GENOMIC DNA]</scope>
    <source>
        <strain evidence="1 2">NCTC8684</strain>
    </source>
</reference>
<evidence type="ECO:0000313" key="1">
    <source>
        <dbReference type="EMBL" id="SUX33000.1"/>
    </source>
</evidence>
<evidence type="ECO:0000313" key="2">
    <source>
        <dbReference type="Proteomes" id="UP000254029"/>
    </source>
</evidence>
<organism evidence="1 2">
    <name type="scientific">Chromobacterium violaceum</name>
    <dbReference type="NCBI Taxonomy" id="536"/>
    <lineage>
        <taxon>Bacteria</taxon>
        <taxon>Pseudomonadati</taxon>
        <taxon>Pseudomonadota</taxon>
        <taxon>Betaproteobacteria</taxon>
        <taxon>Neisseriales</taxon>
        <taxon>Chromobacteriaceae</taxon>
        <taxon>Chromobacterium</taxon>
    </lineage>
</organism>
<protein>
    <submittedName>
        <fullName evidence="1">Uncharacterized protein</fullName>
    </submittedName>
</protein>
<dbReference type="Proteomes" id="UP000254029">
    <property type="component" value="Unassembled WGS sequence"/>
</dbReference>
<accession>A0AAX2M8Y6</accession>
<gene>
    <name evidence="1" type="ORF">NCTC8684_02088</name>
</gene>
<proteinExistence type="predicted"/>
<sequence length="244" mass="26534">MRLGSAIQIDRPAVHGQLADIGRTVQRPQPAGVDGETVHTAHAAAPNAVGAQRDTAGPALIHRPPVHRGVLHRDRRFAARARQQRHAARRIHRSVATQCDGGLGAAPQPDGRAIAGNNLGAGHVQRGQFRPTRQDGVHIDDDAVMIALDDGIPDGNLDRRIDGLGQQARAASALGLDHRMAGNVHAQRRVGRAAGYREQAYAVDIAMRIRRRAERGDLPPRYRHQALLRRDQSLRAADQSRSMQ</sequence>
<comment type="caution">
    <text evidence="1">The sequence shown here is derived from an EMBL/GenBank/DDBJ whole genome shotgun (WGS) entry which is preliminary data.</text>
</comment>
<name>A0AAX2M8Y6_CHRVL</name>
<dbReference type="EMBL" id="UIGR01000001">
    <property type="protein sequence ID" value="SUX33000.1"/>
    <property type="molecule type" value="Genomic_DNA"/>
</dbReference>